<accession>A0A176RYL7</accession>
<evidence type="ECO:0000313" key="2">
    <source>
        <dbReference type="Proteomes" id="UP000076962"/>
    </source>
</evidence>
<reference evidence="1 2" key="1">
    <citation type="submission" date="2016-05" db="EMBL/GenBank/DDBJ databases">
        <title>Single-cell genome of chain-forming Candidatus Thiomargarita nelsonii and comparison to other large sulfur-oxidizing bacteria.</title>
        <authorList>
            <person name="Winkel M."/>
            <person name="Salman V."/>
            <person name="Woyke T."/>
            <person name="Schulz-Vogt H."/>
            <person name="Richter M."/>
            <person name="Flood B."/>
            <person name="Bailey J."/>
            <person name="Amann R."/>
            <person name="Mussmann M."/>
        </authorList>
    </citation>
    <scope>NUCLEOTIDE SEQUENCE [LARGE SCALE GENOMIC DNA]</scope>
    <source>
        <strain evidence="1 2">THI036</strain>
    </source>
</reference>
<dbReference type="EMBL" id="LUTY01002111">
    <property type="protein sequence ID" value="OAD20786.1"/>
    <property type="molecule type" value="Genomic_DNA"/>
</dbReference>
<organism evidence="1 2">
    <name type="scientific">Candidatus Thiomargarita nelsonii</name>
    <dbReference type="NCBI Taxonomy" id="1003181"/>
    <lineage>
        <taxon>Bacteria</taxon>
        <taxon>Pseudomonadati</taxon>
        <taxon>Pseudomonadota</taxon>
        <taxon>Gammaproteobacteria</taxon>
        <taxon>Thiotrichales</taxon>
        <taxon>Thiotrichaceae</taxon>
        <taxon>Thiomargarita</taxon>
    </lineage>
</organism>
<sequence length="61" mass="6717">MTKLRCYLRTILLIAIGLSWFSGAMADLKDGLAAYYPFNGNANDSSGSGNHGVVYGYFDYR</sequence>
<dbReference type="AlphaFoldDB" id="A0A176RYL7"/>
<proteinExistence type="predicted"/>
<name>A0A176RYL7_9GAMM</name>
<evidence type="ECO:0000313" key="1">
    <source>
        <dbReference type="EMBL" id="OAD20786.1"/>
    </source>
</evidence>
<protein>
    <submittedName>
        <fullName evidence="1">Secreted protein</fullName>
    </submittedName>
</protein>
<comment type="caution">
    <text evidence="1">The sequence shown here is derived from an EMBL/GenBank/DDBJ whole genome shotgun (WGS) entry which is preliminary data.</text>
</comment>
<dbReference type="Proteomes" id="UP000076962">
    <property type="component" value="Unassembled WGS sequence"/>
</dbReference>
<keyword evidence="2" id="KW-1185">Reference proteome</keyword>
<gene>
    <name evidence="1" type="ORF">THIOM_003486</name>
</gene>